<dbReference type="InterPro" id="IPR003721">
    <property type="entry name" value="Pantoate_ligase"/>
</dbReference>
<dbReference type="NCBIfam" id="TIGR00125">
    <property type="entry name" value="cyt_tran_rel"/>
    <property type="match status" value="1"/>
</dbReference>
<dbReference type="Proteomes" id="UP000287156">
    <property type="component" value="Unassembled WGS sequence"/>
</dbReference>
<feature type="binding site" evidence="9">
    <location>
        <position position="61"/>
    </location>
    <ligand>
        <name>(R)-pantoate</name>
        <dbReference type="ChEBI" id="CHEBI:15980"/>
    </ligand>
</feature>
<feature type="binding site" evidence="9">
    <location>
        <position position="61"/>
    </location>
    <ligand>
        <name>beta-alanine</name>
        <dbReference type="ChEBI" id="CHEBI:57966"/>
    </ligand>
</feature>
<dbReference type="GO" id="GO:0005829">
    <property type="term" value="C:cytosol"/>
    <property type="evidence" value="ECO:0007669"/>
    <property type="project" value="TreeGrafter"/>
</dbReference>
<evidence type="ECO:0000256" key="5">
    <source>
        <dbReference type="ARBA" id="ARBA00022655"/>
    </source>
</evidence>
<gene>
    <name evidence="9" type="primary">panC</name>
    <name evidence="10" type="ORF">D4T97_012220</name>
</gene>
<dbReference type="FunFam" id="3.30.1300.10:FF:000001">
    <property type="entry name" value="Pantothenate synthetase"/>
    <property type="match status" value="1"/>
</dbReference>
<comment type="similarity">
    <text evidence="2 9">Belongs to the pantothenate synthetase family.</text>
</comment>
<dbReference type="SUPFAM" id="SSF52374">
    <property type="entry name" value="Nucleotidylyl transferase"/>
    <property type="match status" value="1"/>
</dbReference>
<feature type="binding site" evidence="9">
    <location>
        <begin position="147"/>
        <end position="150"/>
    </location>
    <ligand>
        <name>ATP</name>
        <dbReference type="ChEBI" id="CHEBI:30616"/>
    </ligand>
</feature>
<keyword evidence="7 9" id="KW-0067">ATP-binding</keyword>
<evidence type="ECO:0000313" key="10">
    <source>
        <dbReference type="EMBL" id="RST73642.1"/>
    </source>
</evidence>
<keyword evidence="3 9" id="KW-0963">Cytoplasm</keyword>
<dbReference type="RefSeq" id="WP_126051031.1">
    <property type="nucleotide sequence ID" value="NZ_QYTV02000005.1"/>
</dbReference>
<dbReference type="PANTHER" id="PTHR21299:SF1">
    <property type="entry name" value="PANTOATE--BETA-ALANINE LIGASE"/>
    <property type="match status" value="1"/>
</dbReference>
<comment type="catalytic activity">
    <reaction evidence="8 9">
        <text>(R)-pantoate + beta-alanine + ATP = (R)-pantothenate + AMP + diphosphate + H(+)</text>
        <dbReference type="Rhea" id="RHEA:10912"/>
        <dbReference type="ChEBI" id="CHEBI:15378"/>
        <dbReference type="ChEBI" id="CHEBI:15980"/>
        <dbReference type="ChEBI" id="CHEBI:29032"/>
        <dbReference type="ChEBI" id="CHEBI:30616"/>
        <dbReference type="ChEBI" id="CHEBI:33019"/>
        <dbReference type="ChEBI" id="CHEBI:57966"/>
        <dbReference type="ChEBI" id="CHEBI:456215"/>
        <dbReference type="EC" id="6.3.2.1"/>
    </reaction>
</comment>
<keyword evidence="5 9" id="KW-0566">Pantothenate biosynthesis</keyword>
<dbReference type="EMBL" id="QYTV02000005">
    <property type="protein sequence ID" value="RST73642.1"/>
    <property type="molecule type" value="Genomic_DNA"/>
</dbReference>
<dbReference type="HAMAP" id="MF_00158">
    <property type="entry name" value="PanC"/>
    <property type="match status" value="1"/>
</dbReference>
<evidence type="ECO:0000256" key="3">
    <source>
        <dbReference type="ARBA" id="ARBA00022490"/>
    </source>
</evidence>
<organism evidence="10 11">
    <name type="scientific">Siminovitchia acidinfaciens</name>
    <dbReference type="NCBI Taxonomy" id="2321395"/>
    <lineage>
        <taxon>Bacteria</taxon>
        <taxon>Bacillati</taxon>
        <taxon>Bacillota</taxon>
        <taxon>Bacilli</taxon>
        <taxon>Bacillales</taxon>
        <taxon>Bacillaceae</taxon>
        <taxon>Siminovitchia</taxon>
    </lineage>
</organism>
<dbReference type="GO" id="GO:0005524">
    <property type="term" value="F:ATP binding"/>
    <property type="evidence" value="ECO:0007669"/>
    <property type="project" value="UniProtKB-KW"/>
</dbReference>
<dbReference type="Gene3D" id="3.40.50.620">
    <property type="entry name" value="HUPs"/>
    <property type="match status" value="1"/>
</dbReference>
<accession>A0A429XY29</accession>
<dbReference type="NCBIfam" id="TIGR00018">
    <property type="entry name" value="panC"/>
    <property type="match status" value="1"/>
</dbReference>
<sequence>MRIITSKQEMQQLAKDNKCSGKSIGFVPTMGYLHEGHLTLVKEARTDNDIIIMSIFVNPLQFGPGEDFEAYPRNSERDTKLAQEAGVDILFMPSAKNMYTNERSTGMTVLKRTDTLCGVNRPGHFDGVVTVLSKLFNIVMPDRAYFGLKDAQQFAVVSGLVEDIDFPVELVPVQTVREPSGLAVSSRNVYLTDEEREQAPALYTSLRRAEELIKNGETNITFILDSVRDYLVTHTHAVIDYVELLTFPQLEKVSAPHGKMIIAAAIKFSKARLIDNIIIDV</sequence>
<dbReference type="InterPro" id="IPR042176">
    <property type="entry name" value="Pantoate_ligase_C"/>
</dbReference>
<dbReference type="InterPro" id="IPR004821">
    <property type="entry name" value="Cyt_trans-like"/>
</dbReference>
<dbReference type="AlphaFoldDB" id="A0A429XY29"/>
<feature type="binding site" evidence="9">
    <location>
        <position position="153"/>
    </location>
    <ligand>
        <name>(R)-pantoate</name>
        <dbReference type="ChEBI" id="CHEBI:15980"/>
    </ligand>
</feature>
<protein>
    <recommendedName>
        <fullName evidence="9">Pantothenate synthetase</fullName>
        <shortName evidence="9">PS</shortName>
        <ecNumber evidence="9">6.3.2.1</ecNumber>
    </recommendedName>
    <alternativeName>
        <fullName evidence="9">Pantoate--beta-alanine ligase</fullName>
    </alternativeName>
    <alternativeName>
        <fullName evidence="9">Pantoate-activating enzyme</fullName>
    </alternativeName>
</protein>
<feature type="binding site" evidence="9">
    <location>
        <begin position="184"/>
        <end position="187"/>
    </location>
    <ligand>
        <name>ATP</name>
        <dbReference type="ChEBI" id="CHEBI:30616"/>
    </ligand>
</feature>
<comment type="subunit">
    <text evidence="9">Homodimer.</text>
</comment>
<dbReference type="EC" id="6.3.2.1" evidence="9"/>
<dbReference type="InterPro" id="IPR014729">
    <property type="entry name" value="Rossmann-like_a/b/a_fold"/>
</dbReference>
<comment type="function">
    <text evidence="9">Catalyzes the condensation of pantoate with beta-alanine in an ATP-dependent reaction via a pantoyl-adenylate intermediate.</text>
</comment>
<evidence type="ECO:0000256" key="4">
    <source>
        <dbReference type="ARBA" id="ARBA00022598"/>
    </source>
</evidence>
<evidence type="ECO:0000256" key="1">
    <source>
        <dbReference type="ARBA" id="ARBA00004990"/>
    </source>
</evidence>
<comment type="caution">
    <text evidence="10">The sequence shown here is derived from an EMBL/GenBank/DDBJ whole genome shotgun (WGS) entry which is preliminary data.</text>
</comment>
<dbReference type="Pfam" id="PF02569">
    <property type="entry name" value="Pantoate_ligase"/>
    <property type="match status" value="1"/>
</dbReference>
<comment type="subcellular location">
    <subcellularLocation>
        <location evidence="9">Cytoplasm</location>
    </subcellularLocation>
</comment>
<evidence type="ECO:0000256" key="8">
    <source>
        <dbReference type="ARBA" id="ARBA00048258"/>
    </source>
</evidence>
<evidence type="ECO:0000313" key="11">
    <source>
        <dbReference type="Proteomes" id="UP000287156"/>
    </source>
</evidence>
<keyword evidence="4 9" id="KW-0436">Ligase</keyword>
<feature type="binding site" evidence="9">
    <location>
        <begin position="30"/>
        <end position="37"/>
    </location>
    <ligand>
        <name>ATP</name>
        <dbReference type="ChEBI" id="CHEBI:30616"/>
    </ligand>
</feature>
<dbReference type="Gene3D" id="3.30.1300.10">
    <property type="entry name" value="Pantoate-beta-alanine ligase, C-terminal domain"/>
    <property type="match status" value="1"/>
</dbReference>
<comment type="pathway">
    <text evidence="1 9">Cofactor biosynthesis; (R)-pantothenate biosynthesis; (R)-pantothenate from (R)-pantoate and beta-alanine: step 1/1.</text>
</comment>
<evidence type="ECO:0000256" key="9">
    <source>
        <dbReference type="HAMAP-Rule" id="MF_00158"/>
    </source>
</evidence>
<dbReference type="UniPathway" id="UPA00028">
    <property type="reaction ID" value="UER00005"/>
</dbReference>
<evidence type="ECO:0000256" key="7">
    <source>
        <dbReference type="ARBA" id="ARBA00022840"/>
    </source>
</evidence>
<dbReference type="CDD" id="cd00560">
    <property type="entry name" value="PanC"/>
    <property type="match status" value="1"/>
</dbReference>
<dbReference type="FunFam" id="3.40.50.620:FF:000013">
    <property type="entry name" value="Pantothenate synthetase"/>
    <property type="match status" value="1"/>
</dbReference>
<comment type="miscellaneous">
    <text evidence="9">The reaction proceeds by a bi uni uni bi ping pong mechanism.</text>
</comment>
<feature type="binding site" evidence="9">
    <location>
        <position position="176"/>
    </location>
    <ligand>
        <name>ATP</name>
        <dbReference type="ChEBI" id="CHEBI:30616"/>
    </ligand>
</feature>
<keyword evidence="6 9" id="KW-0547">Nucleotide-binding</keyword>
<name>A0A429XY29_9BACI</name>
<dbReference type="PANTHER" id="PTHR21299">
    <property type="entry name" value="CYTIDYLATE KINASE/PANTOATE-BETA-ALANINE LIGASE"/>
    <property type="match status" value="1"/>
</dbReference>
<proteinExistence type="inferred from homology"/>
<keyword evidence="11" id="KW-1185">Reference proteome</keyword>
<evidence type="ECO:0000256" key="2">
    <source>
        <dbReference type="ARBA" id="ARBA00009256"/>
    </source>
</evidence>
<reference evidence="10" key="1">
    <citation type="submission" date="2018-12" db="EMBL/GenBank/DDBJ databases">
        <authorList>
            <person name="Sun L."/>
            <person name="Chen Z."/>
        </authorList>
    </citation>
    <scope>NUCLEOTIDE SEQUENCE [LARGE SCALE GENOMIC DNA]</scope>
    <source>
        <strain evidence="10">3-2-2</strain>
    </source>
</reference>
<dbReference type="GO" id="GO:0015940">
    <property type="term" value="P:pantothenate biosynthetic process"/>
    <property type="evidence" value="ECO:0007669"/>
    <property type="project" value="UniProtKB-UniRule"/>
</dbReference>
<dbReference type="OrthoDB" id="9773087at2"/>
<dbReference type="GO" id="GO:0004592">
    <property type="term" value="F:pantoate-beta-alanine ligase activity"/>
    <property type="evidence" value="ECO:0007669"/>
    <property type="project" value="UniProtKB-UniRule"/>
</dbReference>
<feature type="active site" description="Proton donor" evidence="9">
    <location>
        <position position="37"/>
    </location>
</feature>
<evidence type="ECO:0000256" key="6">
    <source>
        <dbReference type="ARBA" id="ARBA00022741"/>
    </source>
</evidence>